<evidence type="ECO:0000256" key="8">
    <source>
        <dbReference type="ARBA" id="ARBA00023012"/>
    </source>
</evidence>
<feature type="domain" description="Histidine kinase" evidence="9">
    <location>
        <begin position="30"/>
        <end position="232"/>
    </location>
</feature>
<dbReference type="RefSeq" id="WP_054874741.1">
    <property type="nucleotide sequence ID" value="NZ_LKET01000029.1"/>
</dbReference>
<dbReference type="PANTHER" id="PTHR43065:SF10">
    <property type="entry name" value="PEROXIDE STRESS-ACTIVATED HISTIDINE KINASE MAK3"/>
    <property type="match status" value="1"/>
</dbReference>
<dbReference type="PANTHER" id="PTHR43065">
    <property type="entry name" value="SENSOR HISTIDINE KINASE"/>
    <property type="match status" value="1"/>
</dbReference>
<dbReference type="SUPFAM" id="SSF55874">
    <property type="entry name" value="ATPase domain of HSP90 chaperone/DNA topoisomerase II/histidine kinase"/>
    <property type="match status" value="1"/>
</dbReference>
<proteinExistence type="predicted"/>
<dbReference type="Pfam" id="PF02518">
    <property type="entry name" value="HATPase_c"/>
    <property type="match status" value="1"/>
</dbReference>
<dbReference type="InterPro" id="IPR003594">
    <property type="entry name" value="HATPase_dom"/>
</dbReference>
<dbReference type="STRING" id="36849.OXPF_16750"/>
<accession>A0A0N8NTE3</accession>
<comment type="caution">
    <text evidence="10">The sequence shown here is derived from an EMBL/GenBank/DDBJ whole genome shotgun (WGS) entry which is preliminary data.</text>
</comment>
<dbReference type="InterPro" id="IPR005467">
    <property type="entry name" value="His_kinase_dom"/>
</dbReference>
<evidence type="ECO:0000256" key="2">
    <source>
        <dbReference type="ARBA" id="ARBA00012438"/>
    </source>
</evidence>
<dbReference type="EMBL" id="LKET01000029">
    <property type="protein sequence ID" value="KPU44592.1"/>
    <property type="molecule type" value="Genomic_DNA"/>
</dbReference>
<organism evidence="10 11">
    <name type="scientific">Oxobacter pfennigii</name>
    <dbReference type="NCBI Taxonomy" id="36849"/>
    <lineage>
        <taxon>Bacteria</taxon>
        <taxon>Bacillati</taxon>
        <taxon>Bacillota</taxon>
        <taxon>Clostridia</taxon>
        <taxon>Eubacteriales</taxon>
        <taxon>Clostridiaceae</taxon>
        <taxon>Oxobacter</taxon>
    </lineage>
</organism>
<dbReference type="InterPro" id="IPR003661">
    <property type="entry name" value="HisK_dim/P_dom"/>
</dbReference>
<dbReference type="PRINTS" id="PR00344">
    <property type="entry name" value="BCTRLSENSOR"/>
</dbReference>
<keyword evidence="11" id="KW-1185">Reference proteome</keyword>
<evidence type="ECO:0000256" key="7">
    <source>
        <dbReference type="ARBA" id="ARBA00022840"/>
    </source>
</evidence>
<dbReference type="SMART" id="SM00387">
    <property type="entry name" value="HATPase_c"/>
    <property type="match status" value="1"/>
</dbReference>
<dbReference type="PROSITE" id="PS50109">
    <property type="entry name" value="HIS_KIN"/>
    <property type="match status" value="1"/>
</dbReference>
<keyword evidence="8" id="KW-0902">Two-component regulatory system</keyword>
<dbReference type="Proteomes" id="UP000050326">
    <property type="component" value="Unassembled WGS sequence"/>
</dbReference>
<keyword evidence="5" id="KW-0547">Nucleotide-binding</keyword>
<protein>
    <recommendedName>
        <fullName evidence="2">histidine kinase</fullName>
        <ecNumber evidence="2">2.7.13.3</ecNumber>
    </recommendedName>
</protein>
<dbReference type="InterPro" id="IPR036890">
    <property type="entry name" value="HATPase_C_sf"/>
</dbReference>
<evidence type="ECO:0000256" key="6">
    <source>
        <dbReference type="ARBA" id="ARBA00022777"/>
    </source>
</evidence>
<evidence type="ECO:0000259" key="9">
    <source>
        <dbReference type="PROSITE" id="PS50109"/>
    </source>
</evidence>
<evidence type="ECO:0000256" key="4">
    <source>
        <dbReference type="ARBA" id="ARBA00022679"/>
    </source>
</evidence>
<dbReference type="InterPro" id="IPR004358">
    <property type="entry name" value="Sig_transdc_His_kin-like_C"/>
</dbReference>
<dbReference type="GO" id="GO:0000155">
    <property type="term" value="F:phosphorelay sensor kinase activity"/>
    <property type="evidence" value="ECO:0007669"/>
    <property type="project" value="InterPro"/>
</dbReference>
<name>A0A0N8NTE3_9CLOT</name>
<evidence type="ECO:0000313" key="11">
    <source>
        <dbReference type="Proteomes" id="UP000050326"/>
    </source>
</evidence>
<evidence type="ECO:0000313" key="10">
    <source>
        <dbReference type="EMBL" id="KPU44592.1"/>
    </source>
</evidence>
<dbReference type="OrthoDB" id="9784397at2"/>
<evidence type="ECO:0000256" key="3">
    <source>
        <dbReference type="ARBA" id="ARBA00022553"/>
    </source>
</evidence>
<keyword evidence="7" id="KW-0067">ATP-binding</keyword>
<evidence type="ECO:0000256" key="1">
    <source>
        <dbReference type="ARBA" id="ARBA00000085"/>
    </source>
</evidence>
<comment type="catalytic activity">
    <reaction evidence="1">
        <text>ATP + protein L-histidine = ADP + protein N-phospho-L-histidine.</text>
        <dbReference type="EC" id="2.7.13.3"/>
    </reaction>
</comment>
<dbReference type="AlphaFoldDB" id="A0A0N8NTE3"/>
<dbReference type="Gene3D" id="3.30.565.10">
    <property type="entry name" value="Histidine kinase-like ATPase, C-terminal domain"/>
    <property type="match status" value="1"/>
</dbReference>
<gene>
    <name evidence="10" type="primary">kinA</name>
    <name evidence="10" type="ORF">OXPF_16750</name>
</gene>
<sequence>MGCKFNISDQNIDNNCTNKSIEQQYKFFSEIVHESKNALTACEGFIQFMLIKKIFNAEYLEIVLSELRRTTDILNSYKHVAAPDNNEEYCNLNNIISEVCTLLSSRFNLRQITLNLSFSDIPVLEVDCNKIKQVILNLLENAIDAIGKMGTISITTFYDDNKITLIIKDSGCGIDDEVKEKLFTPFFTTKTNGTGLGLHISKSIIEGYGGTIKVESLKGNGTEFTIELPLKPDT</sequence>
<dbReference type="GO" id="GO:0005524">
    <property type="term" value="F:ATP binding"/>
    <property type="evidence" value="ECO:0007669"/>
    <property type="project" value="UniProtKB-KW"/>
</dbReference>
<evidence type="ECO:0000256" key="5">
    <source>
        <dbReference type="ARBA" id="ARBA00022741"/>
    </source>
</evidence>
<keyword evidence="3" id="KW-0597">Phosphoprotein</keyword>
<reference evidence="10 11" key="1">
    <citation type="submission" date="2015-09" db="EMBL/GenBank/DDBJ databases">
        <title>Genome sequence of Oxobacter pfennigii DSM 3222.</title>
        <authorList>
            <person name="Poehlein A."/>
            <person name="Bengelsdorf F.R."/>
            <person name="Schiel-Bengelsdorf B."/>
            <person name="Duerre P."/>
            <person name="Daniel R."/>
        </authorList>
    </citation>
    <scope>NUCLEOTIDE SEQUENCE [LARGE SCALE GENOMIC DNA]</scope>
    <source>
        <strain evidence="10 11">DSM 3222</strain>
    </source>
</reference>
<keyword evidence="4 10" id="KW-0808">Transferase</keyword>
<dbReference type="CDD" id="cd00082">
    <property type="entry name" value="HisKA"/>
    <property type="match status" value="1"/>
</dbReference>
<keyword evidence="6 10" id="KW-0418">Kinase</keyword>
<dbReference type="EC" id="2.7.13.3" evidence="2"/>